<gene>
    <name evidence="2" type="ORF">Nepgr_014077</name>
</gene>
<protein>
    <submittedName>
        <fullName evidence="2">Uncharacterized protein</fullName>
    </submittedName>
</protein>
<keyword evidence="3" id="KW-1185">Reference proteome</keyword>
<dbReference type="Proteomes" id="UP001279734">
    <property type="component" value="Unassembled WGS sequence"/>
</dbReference>
<evidence type="ECO:0000313" key="3">
    <source>
        <dbReference type="Proteomes" id="UP001279734"/>
    </source>
</evidence>
<dbReference type="AlphaFoldDB" id="A0AAD3SKV7"/>
<dbReference type="EMBL" id="BSYO01000011">
    <property type="protein sequence ID" value="GMH12236.1"/>
    <property type="molecule type" value="Genomic_DNA"/>
</dbReference>
<organism evidence="2 3">
    <name type="scientific">Nepenthes gracilis</name>
    <name type="common">Slender pitcher plant</name>
    <dbReference type="NCBI Taxonomy" id="150966"/>
    <lineage>
        <taxon>Eukaryota</taxon>
        <taxon>Viridiplantae</taxon>
        <taxon>Streptophyta</taxon>
        <taxon>Embryophyta</taxon>
        <taxon>Tracheophyta</taxon>
        <taxon>Spermatophyta</taxon>
        <taxon>Magnoliopsida</taxon>
        <taxon>eudicotyledons</taxon>
        <taxon>Gunneridae</taxon>
        <taxon>Pentapetalae</taxon>
        <taxon>Caryophyllales</taxon>
        <taxon>Nepenthaceae</taxon>
        <taxon>Nepenthes</taxon>
    </lineage>
</organism>
<evidence type="ECO:0000256" key="1">
    <source>
        <dbReference type="SAM" id="MobiDB-lite"/>
    </source>
</evidence>
<evidence type="ECO:0000313" key="2">
    <source>
        <dbReference type="EMBL" id="GMH12236.1"/>
    </source>
</evidence>
<sequence length="124" mass="13655">MTDWHNRDFDLEGSKSALMNIVLNLLPRRLETFGKDNHSCSSIRDFSNTSSFVLGSIAPQVETDQPSGDSGLELLGLTATSPGNQSRNSCTKNPRERKFGSQKVFCTSMKDRTRRSPISASNDG</sequence>
<feature type="region of interest" description="Disordered" evidence="1">
    <location>
        <begin position="78"/>
        <end position="124"/>
    </location>
</feature>
<accession>A0AAD3SKV7</accession>
<feature type="compositionally biased region" description="Polar residues" evidence="1">
    <location>
        <begin position="78"/>
        <end position="92"/>
    </location>
</feature>
<proteinExistence type="predicted"/>
<name>A0AAD3SKV7_NEPGR</name>
<comment type="caution">
    <text evidence="2">The sequence shown here is derived from an EMBL/GenBank/DDBJ whole genome shotgun (WGS) entry which is preliminary data.</text>
</comment>
<reference evidence="2" key="1">
    <citation type="submission" date="2023-05" db="EMBL/GenBank/DDBJ databases">
        <title>Nepenthes gracilis genome sequencing.</title>
        <authorList>
            <person name="Fukushima K."/>
        </authorList>
    </citation>
    <scope>NUCLEOTIDE SEQUENCE</scope>
    <source>
        <strain evidence="2">SING2019-196</strain>
    </source>
</reference>